<dbReference type="PROSITE" id="PS50850">
    <property type="entry name" value="MFS"/>
    <property type="match status" value="1"/>
</dbReference>
<dbReference type="NCBIfam" id="TIGR00879">
    <property type="entry name" value="SP"/>
    <property type="match status" value="1"/>
</dbReference>
<feature type="transmembrane region" description="Helical" evidence="8">
    <location>
        <begin position="128"/>
        <end position="148"/>
    </location>
</feature>
<evidence type="ECO:0000313" key="10">
    <source>
        <dbReference type="EMBL" id="PSN66886.1"/>
    </source>
</evidence>
<feature type="transmembrane region" description="Helical" evidence="8">
    <location>
        <begin position="56"/>
        <end position="77"/>
    </location>
</feature>
<gene>
    <name evidence="10" type="ORF">BS50DRAFT_552649</name>
</gene>
<dbReference type="FunFam" id="1.20.1250.20:FF:000117">
    <property type="entry name" value="MFS hexose transporter"/>
    <property type="match status" value="1"/>
</dbReference>
<evidence type="ECO:0000259" key="9">
    <source>
        <dbReference type="PROSITE" id="PS50850"/>
    </source>
</evidence>
<dbReference type="AlphaFoldDB" id="A0A2T2NNN1"/>
<evidence type="ECO:0000256" key="7">
    <source>
        <dbReference type="RuleBase" id="RU003346"/>
    </source>
</evidence>
<proteinExistence type="inferred from homology"/>
<reference evidence="10 11" key="1">
    <citation type="journal article" date="2018" name="Front. Microbiol.">
        <title>Genome-Wide Analysis of Corynespora cassiicola Leaf Fall Disease Putative Effectors.</title>
        <authorList>
            <person name="Lopez D."/>
            <person name="Ribeiro S."/>
            <person name="Label P."/>
            <person name="Fumanal B."/>
            <person name="Venisse J.S."/>
            <person name="Kohler A."/>
            <person name="de Oliveira R.R."/>
            <person name="Labutti K."/>
            <person name="Lipzen A."/>
            <person name="Lail K."/>
            <person name="Bauer D."/>
            <person name="Ohm R.A."/>
            <person name="Barry K.W."/>
            <person name="Spatafora J."/>
            <person name="Grigoriev I.V."/>
            <person name="Martin F.M."/>
            <person name="Pujade-Renaud V."/>
        </authorList>
    </citation>
    <scope>NUCLEOTIDE SEQUENCE [LARGE SCALE GENOMIC DNA]</scope>
    <source>
        <strain evidence="10 11">Philippines</strain>
    </source>
</reference>
<dbReference type="InterPro" id="IPR020846">
    <property type="entry name" value="MFS_dom"/>
</dbReference>
<keyword evidence="4 8" id="KW-0812">Transmembrane</keyword>
<sequence length="511" mass="56475">MGLSRTSSKNGAVDVVEKAHLENAIPVTEPHDLDARIQQLAAEAPPFYKNQNLTRLYLLMIPGCLVPSLTLGFDSAMMNGLQAVATWQESFDNPRGAILGFLTAALSLGAIIATPFISFVGDRWGRRVGIIVGSSIMAVGGIIQGASVNIVMFAFSRLILGFGLVFCNTYAPILIGELAHPKDRQVITSLYQTTWYMGAIMAAWTTFGTFAMPNEWAWRIPSLLQAAPALVQIVGVCFVPESPRWLIANGRSADAKKILTKYHANGNENNELVDLSFHEIKTVIELDSISEKSWKSFLSSKGNRRRMFLMIVLGLFSQWSGNGLVPRYYLARVLDTVGVRDNRDKNIINGCLMIWNWITAVGSAFLTAKLRRRTQFMLSTAGMLAAFAAQTLCAGLFNERNNTGAGYGMVAMLFIFYTFYNLAFNALLYSYPVEVLPYHIRAKGFSVLMFVGKGATFINALVNPIGLEALGWKLYLVYVGWLCVETVTVYLFIVETKGPSLEAIAERFDRL</sequence>
<dbReference type="OrthoDB" id="6133115at2759"/>
<dbReference type="InterPro" id="IPR003663">
    <property type="entry name" value="Sugar/inositol_transpt"/>
</dbReference>
<dbReference type="PANTHER" id="PTHR48022">
    <property type="entry name" value="PLASTIDIC GLUCOSE TRANSPORTER 4"/>
    <property type="match status" value="1"/>
</dbReference>
<evidence type="ECO:0000256" key="3">
    <source>
        <dbReference type="ARBA" id="ARBA00022448"/>
    </source>
</evidence>
<evidence type="ECO:0000256" key="8">
    <source>
        <dbReference type="SAM" id="Phobius"/>
    </source>
</evidence>
<dbReference type="Proteomes" id="UP000240883">
    <property type="component" value="Unassembled WGS sequence"/>
</dbReference>
<keyword evidence="5 8" id="KW-1133">Transmembrane helix</keyword>
<feature type="domain" description="Major facilitator superfamily (MFS) profile" evidence="9">
    <location>
        <begin position="60"/>
        <end position="497"/>
    </location>
</feature>
<evidence type="ECO:0000256" key="5">
    <source>
        <dbReference type="ARBA" id="ARBA00022989"/>
    </source>
</evidence>
<keyword evidence="11" id="KW-1185">Reference proteome</keyword>
<dbReference type="Pfam" id="PF00083">
    <property type="entry name" value="Sugar_tr"/>
    <property type="match status" value="1"/>
</dbReference>
<keyword evidence="6 8" id="KW-0472">Membrane</keyword>
<keyword evidence="3 7" id="KW-0813">Transport</keyword>
<feature type="transmembrane region" description="Helical" evidence="8">
    <location>
        <begin position="346"/>
        <end position="366"/>
    </location>
</feature>
<dbReference type="InterPro" id="IPR050360">
    <property type="entry name" value="MFS_Sugar_Transporters"/>
</dbReference>
<comment type="similarity">
    <text evidence="2 7">Belongs to the major facilitator superfamily. Sugar transporter (TC 2.A.1.1) family.</text>
</comment>
<evidence type="ECO:0000256" key="2">
    <source>
        <dbReference type="ARBA" id="ARBA00010992"/>
    </source>
</evidence>
<feature type="transmembrane region" description="Helical" evidence="8">
    <location>
        <begin position="97"/>
        <end position="121"/>
    </location>
</feature>
<evidence type="ECO:0000256" key="1">
    <source>
        <dbReference type="ARBA" id="ARBA00004141"/>
    </source>
</evidence>
<name>A0A2T2NNN1_CORCC</name>
<dbReference type="Gene3D" id="1.20.1250.20">
    <property type="entry name" value="MFS general substrate transporter like domains"/>
    <property type="match status" value="1"/>
</dbReference>
<feature type="transmembrane region" description="Helical" evidence="8">
    <location>
        <begin position="195"/>
        <end position="212"/>
    </location>
</feature>
<dbReference type="GO" id="GO:0005351">
    <property type="term" value="F:carbohydrate:proton symporter activity"/>
    <property type="evidence" value="ECO:0007669"/>
    <property type="project" value="TreeGrafter"/>
</dbReference>
<feature type="transmembrane region" description="Helical" evidence="8">
    <location>
        <begin position="409"/>
        <end position="432"/>
    </location>
</feature>
<comment type="subcellular location">
    <subcellularLocation>
        <location evidence="1">Membrane</location>
        <topology evidence="1">Multi-pass membrane protein</topology>
    </subcellularLocation>
</comment>
<evidence type="ECO:0000256" key="4">
    <source>
        <dbReference type="ARBA" id="ARBA00022692"/>
    </source>
</evidence>
<feature type="transmembrane region" description="Helical" evidence="8">
    <location>
        <begin position="154"/>
        <end position="175"/>
    </location>
</feature>
<feature type="transmembrane region" description="Helical" evidence="8">
    <location>
        <begin position="307"/>
        <end position="326"/>
    </location>
</feature>
<protein>
    <submittedName>
        <fullName evidence="10">General substrate transporter</fullName>
    </submittedName>
</protein>
<dbReference type="InterPro" id="IPR036259">
    <property type="entry name" value="MFS_trans_sf"/>
</dbReference>
<feature type="transmembrane region" description="Helical" evidence="8">
    <location>
        <begin position="444"/>
        <end position="462"/>
    </location>
</feature>
<feature type="transmembrane region" description="Helical" evidence="8">
    <location>
        <begin position="218"/>
        <end position="239"/>
    </location>
</feature>
<dbReference type="PANTHER" id="PTHR48022:SF29">
    <property type="entry name" value="SUGAR TRANSPORTER, PUTATIVE (AFU_ORTHOLOGUE AFUA_6G14500)-RELATED"/>
    <property type="match status" value="1"/>
</dbReference>
<feature type="transmembrane region" description="Helical" evidence="8">
    <location>
        <begin position="474"/>
        <end position="493"/>
    </location>
</feature>
<dbReference type="InterPro" id="IPR005828">
    <property type="entry name" value="MFS_sugar_transport-like"/>
</dbReference>
<evidence type="ECO:0000256" key="6">
    <source>
        <dbReference type="ARBA" id="ARBA00023136"/>
    </source>
</evidence>
<feature type="transmembrane region" description="Helical" evidence="8">
    <location>
        <begin position="378"/>
        <end position="397"/>
    </location>
</feature>
<accession>A0A2T2NNN1</accession>
<dbReference type="SUPFAM" id="SSF103473">
    <property type="entry name" value="MFS general substrate transporter"/>
    <property type="match status" value="1"/>
</dbReference>
<dbReference type="EMBL" id="KZ678135">
    <property type="protein sequence ID" value="PSN66886.1"/>
    <property type="molecule type" value="Genomic_DNA"/>
</dbReference>
<organism evidence="10 11">
    <name type="scientific">Corynespora cassiicola Philippines</name>
    <dbReference type="NCBI Taxonomy" id="1448308"/>
    <lineage>
        <taxon>Eukaryota</taxon>
        <taxon>Fungi</taxon>
        <taxon>Dikarya</taxon>
        <taxon>Ascomycota</taxon>
        <taxon>Pezizomycotina</taxon>
        <taxon>Dothideomycetes</taxon>
        <taxon>Pleosporomycetidae</taxon>
        <taxon>Pleosporales</taxon>
        <taxon>Corynesporascaceae</taxon>
        <taxon>Corynespora</taxon>
    </lineage>
</organism>
<evidence type="ECO:0000313" key="11">
    <source>
        <dbReference type="Proteomes" id="UP000240883"/>
    </source>
</evidence>
<dbReference type="GO" id="GO:0016020">
    <property type="term" value="C:membrane"/>
    <property type="evidence" value="ECO:0007669"/>
    <property type="project" value="UniProtKB-SubCell"/>
</dbReference>